<keyword evidence="2" id="KW-1185">Reference proteome</keyword>
<comment type="caution">
    <text evidence="1">The sequence shown here is derived from an EMBL/GenBank/DDBJ whole genome shotgun (WGS) entry which is preliminary data.</text>
</comment>
<organism evidence="1 2">
    <name type="scientific">Panicum virgatum</name>
    <name type="common">Blackwell switchgrass</name>
    <dbReference type="NCBI Taxonomy" id="38727"/>
    <lineage>
        <taxon>Eukaryota</taxon>
        <taxon>Viridiplantae</taxon>
        <taxon>Streptophyta</taxon>
        <taxon>Embryophyta</taxon>
        <taxon>Tracheophyta</taxon>
        <taxon>Spermatophyta</taxon>
        <taxon>Magnoliopsida</taxon>
        <taxon>Liliopsida</taxon>
        <taxon>Poales</taxon>
        <taxon>Poaceae</taxon>
        <taxon>PACMAD clade</taxon>
        <taxon>Panicoideae</taxon>
        <taxon>Panicodae</taxon>
        <taxon>Paniceae</taxon>
        <taxon>Panicinae</taxon>
        <taxon>Panicum</taxon>
        <taxon>Panicum sect. Hiantes</taxon>
    </lineage>
</organism>
<dbReference type="PANTHER" id="PTHR33377:SF31">
    <property type="entry name" value="RX N-TERMINAL DOMAIN-CONTAINING PROTEIN"/>
    <property type="match status" value="1"/>
</dbReference>
<accession>A0A8T0VWP7</accession>
<gene>
    <name evidence="1" type="ORF">PVAP13_2KG187300</name>
</gene>
<sequence>MAEIVTSAVVQETVSQVLSGLVQKYEEKEESNVVRNLERLEMAHIKLEAALETSEKWQINDASLLRWRRKLKRAAQECDETLHKCKLRIQEDERMEQEVRNSSIAKRIVHATKSFVSSVLSSNSNELSSSITQRFEWYADGASEFLRFIKFGGTPQCHMPFHSLVKNLFAGKELHHKIVRGIEYPSFQFSLVPFITEMFGMEVVLTLIQNDGTPEGNIYFRITVQLSECTDIVGIAIRYLQLFAPHLKCTVENIRNELIQLLTQDLSWMPSVYSYPKERLHFKMLGSQWLRPNQLCCKEHVRHEVISSLQMVGLSELFLEPVLDVNLLCHVSLSVPNKQKTMLSENIISLQDSPYLKAGIQFAPHRSPKDMLPANRSSEVVVIVGEDQHCLHVDVTLEQLEEIMIAKAIDYFYQNTEATVYKMIWKTKHSSALIQVEKASMSTKKCFGGPRKRKLLHGLEKELISEKCMISHFFDLWRAHVPIQLISALKDWLQKKRKVSSTAAIPEILNHVT</sequence>
<evidence type="ECO:0000313" key="2">
    <source>
        <dbReference type="Proteomes" id="UP000823388"/>
    </source>
</evidence>
<evidence type="ECO:0000313" key="1">
    <source>
        <dbReference type="EMBL" id="KAG2639610.1"/>
    </source>
</evidence>
<evidence type="ECO:0008006" key="3">
    <source>
        <dbReference type="Google" id="ProtNLM"/>
    </source>
</evidence>
<dbReference type="Pfam" id="PF08224">
    <property type="entry name" value="DUF1719"/>
    <property type="match status" value="1"/>
</dbReference>
<dbReference type="SMART" id="SM01157">
    <property type="entry name" value="DUF1719"/>
    <property type="match status" value="1"/>
</dbReference>
<dbReference type="InterPro" id="IPR013181">
    <property type="entry name" value="DUF1719"/>
</dbReference>
<dbReference type="AlphaFoldDB" id="A0A8T0VWP7"/>
<reference evidence="1" key="1">
    <citation type="submission" date="2020-05" db="EMBL/GenBank/DDBJ databases">
        <title>WGS assembly of Panicum virgatum.</title>
        <authorList>
            <person name="Lovell J.T."/>
            <person name="Jenkins J."/>
            <person name="Shu S."/>
            <person name="Juenger T.E."/>
            <person name="Schmutz J."/>
        </authorList>
    </citation>
    <scope>NUCLEOTIDE SEQUENCE</scope>
    <source>
        <strain evidence="1">AP13</strain>
    </source>
</reference>
<proteinExistence type="predicted"/>
<dbReference type="EMBL" id="CM029039">
    <property type="protein sequence ID" value="KAG2639610.1"/>
    <property type="molecule type" value="Genomic_DNA"/>
</dbReference>
<dbReference type="PANTHER" id="PTHR33377">
    <property type="entry name" value="OS10G0134700 PROTEIN-RELATED"/>
    <property type="match status" value="1"/>
</dbReference>
<name>A0A8T0VWP7_PANVG</name>
<protein>
    <recommendedName>
        <fullName evidence="3">Rx N-terminal domain-containing protein</fullName>
    </recommendedName>
</protein>
<dbReference type="Proteomes" id="UP000823388">
    <property type="component" value="Chromosome 2K"/>
</dbReference>